<protein>
    <recommendedName>
        <fullName evidence="10">Imidazole glycerol phosphate synthase subunit HisH</fullName>
        <ecNumber evidence="10">4.3.2.10</ecNumber>
    </recommendedName>
    <alternativeName>
        <fullName evidence="10">IGP synthase glutaminase subunit</fullName>
        <ecNumber evidence="10">3.5.1.2</ecNumber>
    </alternativeName>
    <alternativeName>
        <fullName evidence="10">IGP synthase subunit HisH</fullName>
    </alternativeName>
    <alternativeName>
        <fullName evidence="10">ImGP synthase subunit HisH</fullName>
        <shortName evidence="10">IGPS subunit HisH</shortName>
    </alternativeName>
</protein>
<keyword evidence="6 10" id="KW-0368">Histidine biosynthesis</keyword>
<keyword evidence="3 10" id="KW-0028">Amino-acid biosynthesis</keyword>
<evidence type="ECO:0000256" key="7">
    <source>
        <dbReference type="ARBA" id="ARBA00023239"/>
    </source>
</evidence>
<dbReference type="NCBIfam" id="TIGR01855">
    <property type="entry name" value="IMP_synth_hisH"/>
    <property type="match status" value="1"/>
</dbReference>
<dbReference type="Proteomes" id="UP001172082">
    <property type="component" value="Unassembled WGS sequence"/>
</dbReference>
<organism evidence="12 13">
    <name type="scientific">Splendidivirga corallicola</name>
    <dbReference type="NCBI Taxonomy" id="3051826"/>
    <lineage>
        <taxon>Bacteria</taxon>
        <taxon>Pseudomonadati</taxon>
        <taxon>Bacteroidota</taxon>
        <taxon>Cytophagia</taxon>
        <taxon>Cytophagales</taxon>
        <taxon>Splendidivirgaceae</taxon>
        <taxon>Splendidivirga</taxon>
    </lineage>
</organism>
<evidence type="ECO:0000256" key="6">
    <source>
        <dbReference type="ARBA" id="ARBA00023102"/>
    </source>
</evidence>
<dbReference type="EC" id="3.5.1.2" evidence="10"/>
<dbReference type="PANTHER" id="PTHR42701">
    <property type="entry name" value="IMIDAZOLE GLYCEROL PHOSPHATE SYNTHASE SUBUNIT HISH"/>
    <property type="match status" value="1"/>
</dbReference>
<evidence type="ECO:0000256" key="3">
    <source>
        <dbReference type="ARBA" id="ARBA00022605"/>
    </source>
</evidence>
<comment type="catalytic activity">
    <reaction evidence="9 10">
        <text>L-glutamine + H2O = L-glutamate + NH4(+)</text>
        <dbReference type="Rhea" id="RHEA:15889"/>
        <dbReference type="ChEBI" id="CHEBI:15377"/>
        <dbReference type="ChEBI" id="CHEBI:28938"/>
        <dbReference type="ChEBI" id="CHEBI:29985"/>
        <dbReference type="ChEBI" id="CHEBI:58359"/>
        <dbReference type="EC" id="3.5.1.2"/>
    </reaction>
</comment>
<dbReference type="InterPro" id="IPR017926">
    <property type="entry name" value="GATASE"/>
</dbReference>
<dbReference type="Gene3D" id="3.40.50.880">
    <property type="match status" value="1"/>
</dbReference>
<evidence type="ECO:0000256" key="4">
    <source>
        <dbReference type="ARBA" id="ARBA00022801"/>
    </source>
</evidence>
<reference evidence="12" key="1">
    <citation type="submission" date="2023-06" db="EMBL/GenBank/DDBJ databases">
        <title>Genomic of Parafulvivirga corallium.</title>
        <authorList>
            <person name="Wang G."/>
        </authorList>
    </citation>
    <scope>NUCLEOTIDE SEQUENCE</scope>
    <source>
        <strain evidence="12">BMA10</strain>
    </source>
</reference>
<evidence type="ECO:0000313" key="13">
    <source>
        <dbReference type="Proteomes" id="UP001172082"/>
    </source>
</evidence>
<dbReference type="RefSeq" id="WP_346755677.1">
    <property type="nucleotide sequence ID" value="NZ_JAUJEA010000023.1"/>
</dbReference>
<dbReference type="EC" id="4.3.2.10" evidence="10"/>
<keyword evidence="13" id="KW-1185">Reference proteome</keyword>
<gene>
    <name evidence="10 12" type="primary">hisH</name>
    <name evidence="12" type="ORF">QQ008_30010</name>
</gene>
<comment type="subunit">
    <text evidence="2 10">Heterodimer of HisH and HisF.</text>
</comment>
<name>A0ABT8KXW8_9BACT</name>
<dbReference type="CDD" id="cd01748">
    <property type="entry name" value="GATase1_IGP_Synthase"/>
    <property type="match status" value="1"/>
</dbReference>
<comment type="pathway">
    <text evidence="1 10">Amino-acid biosynthesis; L-histidine biosynthesis; L-histidine from 5-phospho-alpha-D-ribose 1-diphosphate: step 5/9.</text>
</comment>
<evidence type="ECO:0000313" key="12">
    <source>
        <dbReference type="EMBL" id="MDN5205657.1"/>
    </source>
</evidence>
<feature type="domain" description="Glutamine amidotransferase" evidence="11">
    <location>
        <begin position="8"/>
        <end position="206"/>
    </location>
</feature>
<evidence type="ECO:0000259" key="11">
    <source>
        <dbReference type="Pfam" id="PF00117"/>
    </source>
</evidence>
<keyword evidence="10" id="KW-0963">Cytoplasm</keyword>
<comment type="catalytic activity">
    <reaction evidence="8 10">
        <text>5-[(5-phospho-1-deoxy-D-ribulos-1-ylimino)methylamino]-1-(5-phospho-beta-D-ribosyl)imidazole-4-carboxamide + L-glutamine = D-erythro-1-(imidazol-4-yl)glycerol 3-phosphate + 5-amino-1-(5-phospho-beta-D-ribosyl)imidazole-4-carboxamide + L-glutamate + H(+)</text>
        <dbReference type="Rhea" id="RHEA:24793"/>
        <dbReference type="ChEBI" id="CHEBI:15378"/>
        <dbReference type="ChEBI" id="CHEBI:29985"/>
        <dbReference type="ChEBI" id="CHEBI:58278"/>
        <dbReference type="ChEBI" id="CHEBI:58359"/>
        <dbReference type="ChEBI" id="CHEBI:58475"/>
        <dbReference type="ChEBI" id="CHEBI:58525"/>
        <dbReference type="EC" id="4.3.2.10"/>
    </reaction>
</comment>
<dbReference type="HAMAP" id="MF_00278">
    <property type="entry name" value="HisH"/>
    <property type="match status" value="1"/>
</dbReference>
<evidence type="ECO:0000256" key="5">
    <source>
        <dbReference type="ARBA" id="ARBA00022962"/>
    </source>
</evidence>
<feature type="active site" evidence="10">
    <location>
        <position position="190"/>
    </location>
</feature>
<dbReference type="PANTHER" id="PTHR42701:SF1">
    <property type="entry name" value="IMIDAZOLE GLYCEROL PHOSPHATE SYNTHASE SUBUNIT HISH"/>
    <property type="match status" value="1"/>
</dbReference>
<evidence type="ECO:0000256" key="2">
    <source>
        <dbReference type="ARBA" id="ARBA00011152"/>
    </source>
</evidence>
<comment type="subcellular location">
    <subcellularLocation>
        <location evidence="10">Cytoplasm</location>
    </subcellularLocation>
</comment>
<dbReference type="PIRSF" id="PIRSF000495">
    <property type="entry name" value="Amidotransf_hisH"/>
    <property type="match status" value="1"/>
</dbReference>
<accession>A0ABT8KXW8</accession>
<keyword evidence="7 10" id="KW-0456">Lyase</keyword>
<proteinExistence type="inferred from homology"/>
<dbReference type="InterPro" id="IPR010139">
    <property type="entry name" value="Imidazole-glycPsynth_HisH"/>
</dbReference>
<dbReference type="GO" id="GO:0016829">
    <property type="term" value="F:lyase activity"/>
    <property type="evidence" value="ECO:0007669"/>
    <property type="project" value="UniProtKB-KW"/>
</dbReference>
<evidence type="ECO:0000256" key="9">
    <source>
        <dbReference type="ARBA" id="ARBA00049534"/>
    </source>
</evidence>
<feature type="active site" description="Nucleophile" evidence="10">
    <location>
        <position position="84"/>
    </location>
</feature>
<evidence type="ECO:0000256" key="8">
    <source>
        <dbReference type="ARBA" id="ARBA00047838"/>
    </source>
</evidence>
<evidence type="ECO:0000256" key="1">
    <source>
        <dbReference type="ARBA" id="ARBA00005091"/>
    </source>
</evidence>
<keyword evidence="4 10" id="KW-0378">Hydrolase</keyword>
<comment type="caution">
    <text evidence="12">The sequence shown here is derived from an EMBL/GenBank/DDBJ whole genome shotgun (WGS) entry which is preliminary data.</text>
</comment>
<dbReference type="InterPro" id="IPR029062">
    <property type="entry name" value="Class_I_gatase-like"/>
</dbReference>
<feature type="active site" evidence="10">
    <location>
        <position position="192"/>
    </location>
</feature>
<evidence type="ECO:0000256" key="10">
    <source>
        <dbReference type="HAMAP-Rule" id="MF_00278"/>
    </source>
</evidence>
<dbReference type="EMBL" id="JAUJEA010000023">
    <property type="protein sequence ID" value="MDN5205657.1"/>
    <property type="molecule type" value="Genomic_DNA"/>
</dbReference>
<comment type="function">
    <text evidence="10">IGPS catalyzes the conversion of PRFAR and glutamine to IGP, AICAR and glutamate. The HisH subunit catalyzes the hydrolysis of glutamine to glutamate and ammonia as part of the synthesis of IGP and AICAR. The resulting ammonia molecule is channeled to the active site of HisF.</text>
</comment>
<dbReference type="SUPFAM" id="SSF52317">
    <property type="entry name" value="Class I glutamine amidotransferase-like"/>
    <property type="match status" value="1"/>
</dbReference>
<dbReference type="PROSITE" id="PS51273">
    <property type="entry name" value="GATASE_TYPE_1"/>
    <property type="match status" value="1"/>
</dbReference>
<sequence length="208" mass="23561">MKDDEIIIIDYHIGNLNSIANMIRKVGGKCKISSEVDDILEAKKLILPGVGSFDHGMSQLIKSDLGDAIEEKALKDKIPFLGICLGAQLLTKGSEEGNINGLGWLDSDTVRFNLDDRPELKIPHMGWAEIKRNKKSALLENLDDQSRFYFVHTYHFKPKRTDLILTTSQYGNYEFASALSKDNIYGVQFHPEKSHKFGMQLMTNFLRI</sequence>
<dbReference type="Pfam" id="PF00117">
    <property type="entry name" value="GATase"/>
    <property type="match status" value="1"/>
</dbReference>
<keyword evidence="5 10" id="KW-0315">Glutamine amidotransferase</keyword>